<keyword evidence="3" id="KW-1185">Reference proteome</keyword>
<dbReference type="Proteomes" id="UP000004088">
    <property type="component" value="Unassembled WGS sequence"/>
</dbReference>
<evidence type="ECO:0000259" key="1">
    <source>
        <dbReference type="Pfam" id="PF08346"/>
    </source>
</evidence>
<name>F0EYE5_9NEIS</name>
<dbReference type="Pfam" id="PF08346">
    <property type="entry name" value="AntA"/>
    <property type="match status" value="1"/>
</dbReference>
<organism evidence="2 3">
    <name type="scientific">Kingella denitrificans ATCC 33394</name>
    <dbReference type="NCBI Taxonomy" id="888741"/>
    <lineage>
        <taxon>Bacteria</taxon>
        <taxon>Pseudomonadati</taxon>
        <taxon>Pseudomonadota</taxon>
        <taxon>Betaproteobacteria</taxon>
        <taxon>Neisseriales</taxon>
        <taxon>Neisseriaceae</taxon>
        <taxon>Kingella</taxon>
    </lineage>
</organism>
<accession>F0EYE5</accession>
<protein>
    <submittedName>
        <fullName evidence="2">AntA/AntB antirepressor</fullName>
    </submittedName>
</protein>
<gene>
    <name evidence="2" type="ORF">HMPREF9098_0879</name>
</gene>
<dbReference type="HOGENOM" id="CLU_896361_0_0_4"/>
<dbReference type="InterPro" id="IPR013557">
    <property type="entry name" value="AntA/B_antirep"/>
</dbReference>
<sequence>MNNQNLIPVFSGSLSDSETLLCDARKLHEFLQVSSRFNDWIKNRIEEYGFVENQDFLVTKNLVTKNGRGGNRKAVTEYHLTLDMAKELAMVERNEQGKAARRYFIECEKKLHEAQRLPEKRQTPRLPAKIRRRIRSRDDLSFTRRKPNGDLINWQPPLDENGMYDWYDAYAVGQEWFGEVAELAHNNAEEAYYALYYAPRLMSAYAQHTEKQGMGFVEGFFSKLARYALAAVLTHTGGVVFPFASDLERSADLERYLAQAAPLPDDELRWRAWEESEPCRRACYENRLRELMAAV</sequence>
<dbReference type="PANTHER" id="PTHR36180">
    <property type="entry name" value="DNA-BINDING PROTEIN-RELATED-RELATED"/>
    <property type="match status" value="1"/>
</dbReference>
<dbReference type="AlphaFoldDB" id="F0EYE5"/>
<evidence type="ECO:0000313" key="2">
    <source>
        <dbReference type="EMBL" id="EGC17553.1"/>
    </source>
</evidence>
<feature type="domain" description="AntA/AntB antirepressor" evidence="1">
    <location>
        <begin position="23"/>
        <end position="94"/>
    </location>
</feature>
<evidence type="ECO:0000313" key="3">
    <source>
        <dbReference type="Proteomes" id="UP000004088"/>
    </source>
</evidence>
<proteinExistence type="predicted"/>
<dbReference type="PANTHER" id="PTHR36180:SF1">
    <property type="entry name" value="ANTA_ANTB ANTIREPRESSOR DOMAIN-CONTAINING PROTEIN"/>
    <property type="match status" value="1"/>
</dbReference>
<dbReference type="EMBL" id="AEWV01000015">
    <property type="protein sequence ID" value="EGC17553.1"/>
    <property type="molecule type" value="Genomic_DNA"/>
</dbReference>
<dbReference type="RefSeq" id="WP_003782214.1">
    <property type="nucleotide sequence ID" value="NZ_GL870929.1"/>
</dbReference>
<reference evidence="2 3" key="1">
    <citation type="submission" date="2011-01" db="EMBL/GenBank/DDBJ databases">
        <authorList>
            <person name="Muzny D."/>
            <person name="Qin X."/>
            <person name="Deng J."/>
            <person name="Jiang H."/>
            <person name="Liu Y."/>
            <person name="Qu J."/>
            <person name="Song X.-Z."/>
            <person name="Zhang L."/>
            <person name="Thornton R."/>
            <person name="Coyle M."/>
            <person name="Francisco L."/>
            <person name="Jackson L."/>
            <person name="Javaid M."/>
            <person name="Korchina V."/>
            <person name="Kovar C."/>
            <person name="Mata R."/>
            <person name="Mathew T."/>
            <person name="Ngo R."/>
            <person name="Nguyen L."/>
            <person name="Nguyen N."/>
            <person name="Okwuonu G."/>
            <person name="Ongeri F."/>
            <person name="Pham C."/>
            <person name="Simmons D."/>
            <person name="Wilczek-Boney K."/>
            <person name="Hale W."/>
            <person name="Jakkamsetti A."/>
            <person name="Pham P."/>
            <person name="Ruth R."/>
            <person name="San Lucas F."/>
            <person name="Warren J."/>
            <person name="Zhang J."/>
            <person name="Zhao Z."/>
            <person name="Zhou C."/>
            <person name="Zhu D."/>
            <person name="Lee S."/>
            <person name="Bess C."/>
            <person name="Blankenburg K."/>
            <person name="Forbes L."/>
            <person name="Fu Q."/>
            <person name="Gubbala S."/>
            <person name="Hirani K."/>
            <person name="Jayaseelan J.C."/>
            <person name="Lara F."/>
            <person name="Munidasa M."/>
            <person name="Palculict T."/>
            <person name="Patil S."/>
            <person name="Pu L.-L."/>
            <person name="Saada N."/>
            <person name="Tang L."/>
            <person name="Weissenberger G."/>
            <person name="Zhu Y."/>
            <person name="Hemphill L."/>
            <person name="Shang Y."/>
            <person name="Youmans B."/>
            <person name="Ayvaz T."/>
            <person name="Ross M."/>
            <person name="Santibanez J."/>
            <person name="Aqrawi P."/>
            <person name="Gross S."/>
            <person name="Joshi V."/>
            <person name="Fowler G."/>
            <person name="Nazareth L."/>
            <person name="Reid J."/>
            <person name="Worley K."/>
            <person name="Petrosino J."/>
            <person name="Highlander S."/>
            <person name="Gibbs R."/>
        </authorList>
    </citation>
    <scope>NUCLEOTIDE SEQUENCE [LARGE SCALE GENOMIC DNA]</scope>
    <source>
        <strain evidence="2 3">ATCC 33394</strain>
    </source>
</reference>
<comment type="caution">
    <text evidence="2">The sequence shown here is derived from an EMBL/GenBank/DDBJ whole genome shotgun (WGS) entry which is preliminary data.</text>
</comment>